<dbReference type="EMBL" id="JADYXP020000014">
    <property type="protein sequence ID" value="KAL0110503.1"/>
    <property type="molecule type" value="Genomic_DNA"/>
</dbReference>
<protein>
    <submittedName>
        <fullName evidence="1">Uncharacterized protein</fullName>
    </submittedName>
</protein>
<reference evidence="1 2" key="1">
    <citation type="submission" date="2023-03" db="EMBL/GenBank/DDBJ databases">
        <title>High recombination rates correlate with genetic variation in Cardiocondyla obscurior ants.</title>
        <authorList>
            <person name="Errbii M."/>
        </authorList>
    </citation>
    <scope>NUCLEOTIDE SEQUENCE [LARGE SCALE GENOMIC DNA]</scope>
    <source>
        <strain evidence="1">Alpha-2009</strain>
        <tissue evidence="1">Whole body</tissue>
    </source>
</reference>
<evidence type="ECO:0000313" key="2">
    <source>
        <dbReference type="Proteomes" id="UP001430953"/>
    </source>
</evidence>
<dbReference type="Proteomes" id="UP001430953">
    <property type="component" value="Unassembled WGS sequence"/>
</dbReference>
<organism evidence="1 2">
    <name type="scientific">Cardiocondyla obscurior</name>
    <dbReference type="NCBI Taxonomy" id="286306"/>
    <lineage>
        <taxon>Eukaryota</taxon>
        <taxon>Metazoa</taxon>
        <taxon>Ecdysozoa</taxon>
        <taxon>Arthropoda</taxon>
        <taxon>Hexapoda</taxon>
        <taxon>Insecta</taxon>
        <taxon>Pterygota</taxon>
        <taxon>Neoptera</taxon>
        <taxon>Endopterygota</taxon>
        <taxon>Hymenoptera</taxon>
        <taxon>Apocrita</taxon>
        <taxon>Aculeata</taxon>
        <taxon>Formicoidea</taxon>
        <taxon>Formicidae</taxon>
        <taxon>Myrmicinae</taxon>
        <taxon>Cardiocondyla</taxon>
    </lineage>
</organism>
<accession>A0AAW2F3C5</accession>
<keyword evidence="2" id="KW-1185">Reference proteome</keyword>
<evidence type="ECO:0000313" key="1">
    <source>
        <dbReference type="EMBL" id="KAL0110503.1"/>
    </source>
</evidence>
<dbReference type="AlphaFoldDB" id="A0AAW2F3C5"/>
<name>A0AAW2F3C5_9HYME</name>
<proteinExistence type="predicted"/>
<comment type="caution">
    <text evidence="1">The sequence shown here is derived from an EMBL/GenBank/DDBJ whole genome shotgun (WGS) entry which is preliminary data.</text>
</comment>
<sequence length="43" mass="5211">MINCLASSPTVFYRFLSRGRWCNTIIYLFQIPDELFLELVRRK</sequence>
<gene>
    <name evidence="1" type="ORF">PUN28_013842</name>
</gene>